<dbReference type="CTD" id="6758196"/>
<dbReference type="HOGENOM" id="CLU_049886_0_0_1"/>
<dbReference type="GeneID" id="6758196"/>
<dbReference type="OrthoDB" id="10005859at2759"/>
<accession>B3S9L7</accession>
<evidence type="ECO:0000313" key="3">
    <source>
        <dbReference type="EMBL" id="EDV20558.1"/>
    </source>
</evidence>
<dbReference type="PANTHER" id="PTHR21468">
    <property type="entry name" value="HSD9"/>
    <property type="match status" value="1"/>
</dbReference>
<sequence length="455" mass="53356">MGKNDKNDGKKKKTKKKRKNHKVNELIQMRETMIEIQIAGKEKLIEETQGTLRDYQEKSKILKDRNKKLKIEQLHHMKQLLKQSKERDLNLQKVEEVGYEVVEKAFQDKLATARQEERDIEEMIEEIRRRDAIIQLTQAEVDQLVDYREYGQFEHKKQIEILVQELKDIDMKFEEMADHARKAVESEKNELQRSTELQLNKQKDIATEVALQNMDKTNHVEIKDNQWMKKEIALYQEEHEKLTRLVEEIESKNLHAMGTLFDSKAADLRISKKFYLNFGEKDRTDDPQNDPYAYGLSDQDKLEVALDKLDIAKRDYTQPQEILHNSFDYQQLSTFDSGSIKVSDFLSQSDKTLGISDSKNKVQDTTEFEADFTESSEDDDDPFLDLEDEDFEDYLRLGPMELKLLSVIGVRKPIHKVTIDREDESRPEDDLSLNASWPVNHKMLKGVVKSNSRIS</sequence>
<dbReference type="RefSeq" id="XP_002116984.1">
    <property type="nucleotide sequence ID" value="XM_002116948.1"/>
</dbReference>
<dbReference type="AlphaFoldDB" id="B3S9L7"/>
<keyword evidence="4" id="KW-1185">Reference proteome</keyword>
<evidence type="ECO:0008006" key="5">
    <source>
        <dbReference type="Google" id="ProtNLM"/>
    </source>
</evidence>
<dbReference type="KEGG" id="tad:TRIADDRAFT_60952"/>
<gene>
    <name evidence="3" type="ORF">TRIADDRAFT_60952</name>
</gene>
<dbReference type="PANTHER" id="PTHR21468:SF1">
    <property type="entry name" value="COILED-COIL DOMAIN-CONTAINING PROTEIN 83"/>
    <property type="match status" value="1"/>
</dbReference>
<dbReference type="OMA" id="DMRIQIS"/>
<dbReference type="InterPro" id="IPR026702">
    <property type="entry name" value="CCDC83"/>
</dbReference>
<evidence type="ECO:0000256" key="2">
    <source>
        <dbReference type="SAM" id="MobiDB-lite"/>
    </source>
</evidence>
<feature type="region of interest" description="Disordered" evidence="2">
    <location>
        <begin position="1"/>
        <end position="24"/>
    </location>
</feature>
<dbReference type="InParanoid" id="B3S9L7"/>
<dbReference type="STRING" id="10228.B3S9L7"/>
<organism evidence="3 4">
    <name type="scientific">Trichoplax adhaerens</name>
    <name type="common">Trichoplax reptans</name>
    <dbReference type="NCBI Taxonomy" id="10228"/>
    <lineage>
        <taxon>Eukaryota</taxon>
        <taxon>Metazoa</taxon>
        <taxon>Placozoa</taxon>
        <taxon>Uniplacotomia</taxon>
        <taxon>Trichoplacea</taxon>
        <taxon>Trichoplacidae</taxon>
        <taxon>Trichoplax</taxon>
    </lineage>
</organism>
<feature type="compositionally biased region" description="Basic residues" evidence="2">
    <location>
        <begin position="9"/>
        <end position="21"/>
    </location>
</feature>
<dbReference type="eggNOG" id="ENOG502QS0V">
    <property type="taxonomic scope" value="Eukaryota"/>
</dbReference>
<name>B3S9L7_TRIAD</name>
<reference evidence="3 4" key="1">
    <citation type="journal article" date="2008" name="Nature">
        <title>The Trichoplax genome and the nature of placozoans.</title>
        <authorList>
            <person name="Srivastava M."/>
            <person name="Begovic E."/>
            <person name="Chapman J."/>
            <person name="Putnam N.H."/>
            <person name="Hellsten U."/>
            <person name="Kawashima T."/>
            <person name="Kuo A."/>
            <person name="Mitros T."/>
            <person name="Salamov A."/>
            <person name="Carpenter M.L."/>
            <person name="Signorovitch A.Y."/>
            <person name="Moreno M.A."/>
            <person name="Kamm K."/>
            <person name="Grimwood J."/>
            <person name="Schmutz J."/>
            <person name="Shapiro H."/>
            <person name="Grigoriev I.V."/>
            <person name="Buss L.W."/>
            <person name="Schierwater B."/>
            <person name="Dellaporta S.L."/>
            <person name="Rokhsar D.S."/>
        </authorList>
    </citation>
    <scope>NUCLEOTIDE SEQUENCE [LARGE SCALE GENOMIC DNA]</scope>
    <source>
        <strain evidence="3 4">Grell-BS-1999</strain>
    </source>
</reference>
<keyword evidence="1" id="KW-0175">Coiled coil</keyword>
<protein>
    <recommendedName>
        <fullName evidence="5">Coiled-coil domain-containing protein 83</fullName>
    </recommendedName>
</protein>
<feature type="coiled-coil region" evidence="1">
    <location>
        <begin position="38"/>
        <end position="72"/>
    </location>
</feature>
<dbReference type="Proteomes" id="UP000009022">
    <property type="component" value="Unassembled WGS sequence"/>
</dbReference>
<dbReference type="PhylomeDB" id="B3S9L7"/>
<proteinExistence type="predicted"/>
<evidence type="ECO:0000313" key="4">
    <source>
        <dbReference type="Proteomes" id="UP000009022"/>
    </source>
</evidence>
<dbReference type="EMBL" id="DS985259">
    <property type="protein sequence ID" value="EDV20558.1"/>
    <property type="molecule type" value="Genomic_DNA"/>
</dbReference>
<evidence type="ECO:0000256" key="1">
    <source>
        <dbReference type="SAM" id="Coils"/>
    </source>
</evidence>